<organism evidence="1 2">
    <name type="scientific">Marasmius tenuissimus</name>
    <dbReference type="NCBI Taxonomy" id="585030"/>
    <lineage>
        <taxon>Eukaryota</taxon>
        <taxon>Fungi</taxon>
        <taxon>Dikarya</taxon>
        <taxon>Basidiomycota</taxon>
        <taxon>Agaricomycotina</taxon>
        <taxon>Agaricomycetes</taxon>
        <taxon>Agaricomycetidae</taxon>
        <taxon>Agaricales</taxon>
        <taxon>Marasmiineae</taxon>
        <taxon>Marasmiaceae</taxon>
        <taxon>Marasmius</taxon>
    </lineage>
</organism>
<proteinExistence type="predicted"/>
<sequence>MISSGRRLVVFLDNYPDQDVDFILPEFRMIWETPYSVTNESFPCSIDRMWGPLSLEDHMYMINHSLNRNILPVGPGVIISDPINADETNSVDSIMANVQGCAPLAQNRNPNFLLLDFVEDGEAFKAADILNGFQSLPTPNSADRMRYYDPVWMSLIVALGVIMV</sequence>
<reference evidence="1 2" key="1">
    <citation type="submission" date="2024-05" db="EMBL/GenBank/DDBJ databases">
        <title>A draft genome resource for the thread blight pathogen Marasmius tenuissimus strain MS-2.</title>
        <authorList>
            <person name="Yulfo-Soto G.E."/>
            <person name="Baruah I.K."/>
            <person name="Amoako-Attah I."/>
            <person name="Bukari Y."/>
            <person name="Meinhardt L.W."/>
            <person name="Bailey B.A."/>
            <person name="Cohen S.P."/>
        </authorList>
    </citation>
    <scope>NUCLEOTIDE SEQUENCE [LARGE SCALE GENOMIC DNA]</scope>
    <source>
        <strain evidence="1 2">MS-2</strain>
    </source>
</reference>
<dbReference type="SUPFAM" id="SSF51695">
    <property type="entry name" value="PLC-like phosphodiesterases"/>
    <property type="match status" value="1"/>
</dbReference>
<dbReference type="EMBL" id="JBBXMP010000078">
    <property type="protein sequence ID" value="KAL0063566.1"/>
    <property type="molecule type" value="Genomic_DNA"/>
</dbReference>
<protein>
    <submittedName>
        <fullName evidence="1">Uncharacterized protein</fullName>
    </submittedName>
</protein>
<name>A0ABR2ZPR3_9AGAR</name>
<evidence type="ECO:0000313" key="2">
    <source>
        <dbReference type="Proteomes" id="UP001437256"/>
    </source>
</evidence>
<dbReference type="Proteomes" id="UP001437256">
    <property type="component" value="Unassembled WGS sequence"/>
</dbReference>
<evidence type="ECO:0000313" key="1">
    <source>
        <dbReference type="EMBL" id="KAL0063566.1"/>
    </source>
</evidence>
<keyword evidence="2" id="KW-1185">Reference proteome</keyword>
<gene>
    <name evidence="1" type="ORF">AAF712_009483</name>
</gene>
<dbReference type="Pfam" id="PF26146">
    <property type="entry name" value="PI-PLC_X"/>
    <property type="match status" value="1"/>
</dbReference>
<accession>A0ABR2ZPR3</accession>
<dbReference type="InterPro" id="IPR017946">
    <property type="entry name" value="PLC-like_Pdiesterase_TIM-brl"/>
</dbReference>
<comment type="caution">
    <text evidence="1">The sequence shown here is derived from an EMBL/GenBank/DDBJ whole genome shotgun (WGS) entry which is preliminary data.</text>
</comment>